<dbReference type="AlphaFoldDB" id="A0A8C9FSF5"/>
<proteinExistence type="predicted"/>
<evidence type="ECO:0000313" key="2">
    <source>
        <dbReference type="Proteomes" id="UP000694428"/>
    </source>
</evidence>
<sequence length="94" mass="11028">MLHYGHSARNVFSCPGIIFNRFFLNSRKYVIFLFCIMKAEHLENLIILRPLIPFALFLVNWKFILCRQVLLDPLCDPGLSILPRKMLTNGVHRI</sequence>
<accession>A0A8C9FSF5</accession>
<reference evidence="1" key="2">
    <citation type="submission" date="2025-09" db="UniProtKB">
        <authorList>
            <consortium name="Ensembl"/>
        </authorList>
    </citation>
    <scope>IDENTIFICATION</scope>
</reference>
<protein>
    <submittedName>
        <fullName evidence="1">Uncharacterized protein</fullName>
    </submittedName>
</protein>
<dbReference type="Proteomes" id="UP000694428">
    <property type="component" value="Unplaced"/>
</dbReference>
<keyword evidence="2" id="KW-1185">Reference proteome</keyword>
<organism evidence="1 2">
    <name type="scientific">Pavo cristatus</name>
    <name type="common">Indian peafowl</name>
    <name type="synonym">Blue peafowl</name>
    <dbReference type="NCBI Taxonomy" id="9049"/>
    <lineage>
        <taxon>Eukaryota</taxon>
        <taxon>Metazoa</taxon>
        <taxon>Chordata</taxon>
        <taxon>Craniata</taxon>
        <taxon>Vertebrata</taxon>
        <taxon>Euteleostomi</taxon>
        <taxon>Archelosauria</taxon>
        <taxon>Archosauria</taxon>
        <taxon>Dinosauria</taxon>
        <taxon>Saurischia</taxon>
        <taxon>Theropoda</taxon>
        <taxon>Coelurosauria</taxon>
        <taxon>Aves</taxon>
        <taxon>Neognathae</taxon>
        <taxon>Galloanserae</taxon>
        <taxon>Galliformes</taxon>
        <taxon>Phasianidae</taxon>
        <taxon>Phasianinae</taxon>
        <taxon>Pavo</taxon>
    </lineage>
</organism>
<dbReference type="Ensembl" id="ENSPSTT00000021281.1">
    <property type="protein sequence ID" value="ENSPSTP00000020293.1"/>
    <property type="gene ID" value="ENSPSTG00000014717.1"/>
</dbReference>
<reference evidence="1" key="1">
    <citation type="submission" date="2025-08" db="UniProtKB">
        <authorList>
            <consortium name="Ensembl"/>
        </authorList>
    </citation>
    <scope>IDENTIFICATION</scope>
</reference>
<evidence type="ECO:0000313" key="1">
    <source>
        <dbReference type="Ensembl" id="ENSPSTP00000020293.1"/>
    </source>
</evidence>
<name>A0A8C9FSF5_PAVCR</name>